<sequence>MSNPLVSRCSIPDDQNVELQSLTPAVAKMSVDQSPALDKEVESPEESQPVFILTSIVILLFNQLLSLCCNLPWCTNKNTSARTCVLLTLVRINLEMSSYRGCTIMECPII</sequence>
<evidence type="ECO:0000313" key="2">
    <source>
        <dbReference type="WBParaSite" id="jg9360"/>
    </source>
</evidence>
<evidence type="ECO:0000313" key="1">
    <source>
        <dbReference type="Proteomes" id="UP000887574"/>
    </source>
</evidence>
<dbReference type="AlphaFoldDB" id="A0A915EQJ9"/>
<name>A0A915EQJ9_9BILA</name>
<proteinExistence type="predicted"/>
<keyword evidence="1" id="KW-1185">Reference proteome</keyword>
<dbReference type="Proteomes" id="UP000887574">
    <property type="component" value="Unplaced"/>
</dbReference>
<accession>A0A915EQJ9</accession>
<dbReference type="WBParaSite" id="jg9360">
    <property type="protein sequence ID" value="jg9360"/>
    <property type="gene ID" value="jg9360"/>
</dbReference>
<protein>
    <submittedName>
        <fullName evidence="2">Uncharacterized protein</fullName>
    </submittedName>
</protein>
<organism evidence="1 2">
    <name type="scientific">Ditylenchus dipsaci</name>
    <dbReference type="NCBI Taxonomy" id="166011"/>
    <lineage>
        <taxon>Eukaryota</taxon>
        <taxon>Metazoa</taxon>
        <taxon>Ecdysozoa</taxon>
        <taxon>Nematoda</taxon>
        <taxon>Chromadorea</taxon>
        <taxon>Rhabditida</taxon>
        <taxon>Tylenchina</taxon>
        <taxon>Tylenchomorpha</taxon>
        <taxon>Sphaerularioidea</taxon>
        <taxon>Anguinidae</taxon>
        <taxon>Anguininae</taxon>
        <taxon>Ditylenchus</taxon>
    </lineage>
</organism>
<reference evidence="2" key="1">
    <citation type="submission" date="2022-11" db="UniProtKB">
        <authorList>
            <consortium name="WormBaseParasite"/>
        </authorList>
    </citation>
    <scope>IDENTIFICATION</scope>
</reference>